<proteinExistence type="predicted"/>
<gene>
    <name evidence="4" type="ORF">H4696_002988</name>
</gene>
<feature type="signal peptide" evidence="2">
    <location>
        <begin position="1"/>
        <end position="19"/>
    </location>
</feature>
<protein>
    <submittedName>
        <fullName evidence="4">Uncharacterized protein (DUF305 family)</fullName>
    </submittedName>
</protein>
<evidence type="ECO:0000313" key="4">
    <source>
        <dbReference type="EMBL" id="MBE1495888.1"/>
    </source>
</evidence>
<dbReference type="RefSeq" id="WP_086857696.1">
    <property type="nucleotide sequence ID" value="NZ_JADBEG010000001.1"/>
</dbReference>
<feature type="chain" id="PRO_5046816462" evidence="2">
    <location>
        <begin position="20"/>
        <end position="200"/>
    </location>
</feature>
<keyword evidence="2" id="KW-0732">Signal</keyword>
<evidence type="ECO:0000259" key="3">
    <source>
        <dbReference type="Pfam" id="PF03713"/>
    </source>
</evidence>
<keyword evidence="5" id="KW-1185">Reference proteome</keyword>
<organism evidence="4 5">
    <name type="scientific">Amycolatopsis lexingtonensis</name>
    <dbReference type="NCBI Taxonomy" id="218822"/>
    <lineage>
        <taxon>Bacteria</taxon>
        <taxon>Bacillati</taxon>
        <taxon>Actinomycetota</taxon>
        <taxon>Actinomycetes</taxon>
        <taxon>Pseudonocardiales</taxon>
        <taxon>Pseudonocardiaceae</taxon>
        <taxon>Amycolatopsis</taxon>
    </lineage>
</organism>
<dbReference type="PROSITE" id="PS51257">
    <property type="entry name" value="PROKAR_LIPOPROTEIN"/>
    <property type="match status" value="1"/>
</dbReference>
<dbReference type="Pfam" id="PF03713">
    <property type="entry name" value="DUF305"/>
    <property type="match status" value="1"/>
</dbReference>
<accession>A0ABR9HY82</accession>
<evidence type="ECO:0000313" key="5">
    <source>
        <dbReference type="Proteomes" id="UP000631670"/>
    </source>
</evidence>
<dbReference type="PANTHER" id="PTHR36933:SF1">
    <property type="entry name" value="SLL0788 PROTEIN"/>
    <property type="match status" value="1"/>
</dbReference>
<evidence type="ECO:0000256" key="2">
    <source>
        <dbReference type="SAM" id="SignalP"/>
    </source>
</evidence>
<dbReference type="InterPro" id="IPR005183">
    <property type="entry name" value="DUF305_CopM-like"/>
</dbReference>
<dbReference type="Proteomes" id="UP000631670">
    <property type="component" value="Unassembled WGS sequence"/>
</dbReference>
<name>A0ABR9HY82_9PSEU</name>
<dbReference type="EMBL" id="JADBEG010000001">
    <property type="protein sequence ID" value="MBE1495888.1"/>
    <property type="molecule type" value="Genomic_DNA"/>
</dbReference>
<dbReference type="InterPro" id="IPR012347">
    <property type="entry name" value="Ferritin-like"/>
</dbReference>
<feature type="region of interest" description="Disordered" evidence="1">
    <location>
        <begin position="22"/>
        <end position="47"/>
    </location>
</feature>
<dbReference type="PANTHER" id="PTHR36933">
    <property type="entry name" value="SLL0788 PROTEIN"/>
    <property type="match status" value="1"/>
</dbReference>
<evidence type="ECO:0000256" key="1">
    <source>
        <dbReference type="SAM" id="MobiDB-lite"/>
    </source>
</evidence>
<feature type="domain" description="DUF305" evidence="3">
    <location>
        <begin position="51"/>
        <end position="197"/>
    </location>
</feature>
<reference evidence="4 5" key="1">
    <citation type="submission" date="2020-10" db="EMBL/GenBank/DDBJ databases">
        <title>Sequencing the genomes of 1000 actinobacteria strains.</title>
        <authorList>
            <person name="Klenk H.-P."/>
        </authorList>
    </citation>
    <scope>NUCLEOTIDE SEQUENCE [LARGE SCALE GENOMIC DNA]</scope>
    <source>
        <strain evidence="4 5">DSM 44653</strain>
    </source>
</reference>
<sequence>MRKTVIFSGLALVSAVVLGGCSSSDSPSSGMDHSSPSASPVQPASEHNADDVTFAQQMIPHHSQALDMAKLVPSRSTNPKVLDLASRIEKAQDPEIQQMHGWLTTWNAGMPSMPGMTGGAMPGMSGMMSEADLGKLGAAKGAEFDRMWLDMMIEHHQGAIDMAKTELTKGGSADAKALARKIIDAQQAEITEMQGLLTQS</sequence>
<comment type="caution">
    <text evidence="4">The sequence shown here is derived from an EMBL/GenBank/DDBJ whole genome shotgun (WGS) entry which is preliminary data.</text>
</comment>
<dbReference type="Gene3D" id="1.20.1260.10">
    <property type="match status" value="1"/>
</dbReference>
<feature type="compositionally biased region" description="Low complexity" evidence="1">
    <location>
        <begin position="22"/>
        <end position="45"/>
    </location>
</feature>